<dbReference type="AlphaFoldDB" id="A0A1M7PBQ4"/>
<evidence type="ECO:0000256" key="3">
    <source>
        <dbReference type="ARBA" id="ARBA00023163"/>
    </source>
</evidence>
<dbReference type="EMBL" id="FRCS01000003">
    <property type="protein sequence ID" value="SHN14253.1"/>
    <property type="molecule type" value="Genomic_DNA"/>
</dbReference>
<dbReference type="GO" id="GO:0003700">
    <property type="term" value="F:DNA-binding transcription factor activity"/>
    <property type="evidence" value="ECO:0007669"/>
    <property type="project" value="TreeGrafter"/>
</dbReference>
<evidence type="ECO:0000256" key="2">
    <source>
        <dbReference type="ARBA" id="ARBA00023125"/>
    </source>
</evidence>
<dbReference type="Pfam" id="PF13377">
    <property type="entry name" value="Peripla_BP_3"/>
    <property type="match status" value="1"/>
</dbReference>
<dbReference type="GO" id="GO:0000976">
    <property type="term" value="F:transcription cis-regulatory region binding"/>
    <property type="evidence" value="ECO:0007669"/>
    <property type="project" value="TreeGrafter"/>
</dbReference>
<keyword evidence="1" id="KW-0805">Transcription regulation</keyword>
<dbReference type="SUPFAM" id="SSF53822">
    <property type="entry name" value="Periplasmic binding protein-like I"/>
    <property type="match status" value="1"/>
</dbReference>
<dbReference type="PANTHER" id="PTHR30146">
    <property type="entry name" value="LACI-RELATED TRANSCRIPTIONAL REPRESSOR"/>
    <property type="match status" value="1"/>
</dbReference>
<dbReference type="Proteomes" id="UP000184440">
    <property type="component" value="Unassembled WGS sequence"/>
</dbReference>
<dbReference type="InterPro" id="IPR028082">
    <property type="entry name" value="Peripla_BP_I"/>
</dbReference>
<organism evidence="6 7">
    <name type="scientific">Cryptosporangium aurantiacum</name>
    <dbReference type="NCBI Taxonomy" id="134849"/>
    <lineage>
        <taxon>Bacteria</taxon>
        <taxon>Bacillati</taxon>
        <taxon>Actinomycetota</taxon>
        <taxon>Actinomycetes</taxon>
        <taxon>Cryptosporangiales</taxon>
        <taxon>Cryptosporangiaceae</taxon>
        <taxon>Cryptosporangium</taxon>
    </lineage>
</organism>
<dbReference type="STRING" id="134849.SAMN05443668_103169"/>
<feature type="region of interest" description="Disordered" evidence="4">
    <location>
        <begin position="87"/>
        <end position="107"/>
    </location>
</feature>
<accession>A0A1M7PBQ4</accession>
<dbReference type="PANTHER" id="PTHR30146:SF109">
    <property type="entry name" value="HTH-TYPE TRANSCRIPTIONAL REGULATOR GALS"/>
    <property type="match status" value="1"/>
</dbReference>
<keyword evidence="3" id="KW-0804">Transcription</keyword>
<name>A0A1M7PBQ4_9ACTN</name>
<keyword evidence="2" id="KW-0238">DNA-binding</keyword>
<evidence type="ECO:0000259" key="5">
    <source>
        <dbReference type="Pfam" id="PF13377"/>
    </source>
</evidence>
<dbReference type="InterPro" id="IPR046335">
    <property type="entry name" value="LacI/GalR-like_sensor"/>
</dbReference>
<feature type="domain" description="Transcriptional regulator LacI/GalR-like sensor" evidence="5">
    <location>
        <begin position="2"/>
        <end position="90"/>
    </location>
</feature>
<dbReference type="Gene3D" id="3.40.50.2300">
    <property type="match status" value="1"/>
</dbReference>
<evidence type="ECO:0000256" key="4">
    <source>
        <dbReference type="SAM" id="MobiDB-lite"/>
    </source>
</evidence>
<evidence type="ECO:0000313" key="7">
    <source>
        <dbReference type="Proteomes" id="UP000184440"/>
    </source>
</evidence>
<proteinExistence type="predicted"/>
<keyword evidence="7" id="KW-1185">Reference proteome</keyword>
<protein>
    <submittedName>
        <fullName evidence="6">Substrate-binding protein-like domain-containing protein</fullName>
    </submittedName>
</protein>
<evidence type="ECO:0000256" key="1">
    <source>
        <dbReference type="ARBA" id="ARBA00023015"/>
    </source>
</evidence>
<gene>
    <name evidence="6" type="ORF">SAMN05443668_103169</name>
</gene>
<reference evidence="6 7" key="1">
    <citation type="submission" date="2016-11" db="EMBL/GenBank/DDBJ databases">
        <authorList>
            <person name="Jaros S."/>
            <person name="Januszkiewicz K."/>
            <person name="Wedrychowicz H."/>
        </authorList>
    </citation>
    <scope>NUCLEOTIDE SEQUENCE [LARGE SCALE GENOMIC DNA]</scope>
    <source>
        <strain evidence="6 7">DSM 46144</strain>
    </source>
</reference>
<evidence type="ECO:0000313" key="6">
    <source>
        <dbReference type="EMBL" id="SHN14253.1"/>
    </source>
</evidence>
<sequence>MFCANALIAVGLVRVATDAGLRIPDDLAVVGFDDTDLASAASAVELTSVHQPATEIGRAAVHVLLEEMADRTREHRDLVFEPELVVRESSTVRQPRRRPSGRRSTSG</sequence>